<evidence type="ECO:0000256" key="1">
    <source>
        <dbReference type="SAM" id="Phobius"/>
    </source>
</evidence>
<dbReference type="WBParaSite" id="PSU_v2.g21126.t1">
    <property type="protein sequence ID" value="PSU_v2.g21126.t1"/>
    <property type="gene ID" value="PSU_v2.g21126"/>
</dbReference>
<keyword evidence="2" id="KW-1185">Reference proteome</keyword>
<protein>
    <submittedName>
        <fullName evidence="3">Uncharacterized protein</fullName>
    </submittedName>
</protein>
<proteinExistence type="predicted"/>
<keyword evidence="1" id="KW-1133">Transmembrane helix</keyword>
<keyword evidence="1" id="KW-0472">Membrane</keyword>
<keyword evidence="1" id="KW-0812">Transmembrane</keyword>
<sequence>MSSINGCPPVGTPLRSNDFCPIADNPLPLTGTALSLVGWIILAIIMTILMISICLMALIRYGMSHRRKKLKDQEIEDEQRIVSSAASVYQASVFGRPYAPSAVGVDLDLPAAHTLDDRPNYFM</sequence>
<organism evidence="2 3">
    <name type="scientific">Panagrolaimus superbus</name>
    <dbReference type="NCBI Taxonomy" id="310955"/>
    <lineage>
        <taxon>Eukaryota</taxon>
        <taxon>Metazoa</taxon>
        <taxon>Ecdysozoa</taxon>
        <taxon>Nematoda</taxon>
        <taxon>Chromadorea</taxon>
        <taxon>Rhabditida</taxon>
        <taxon>Tylenchina</taxon>
        <taxon>Panagrolaimomorpha</taxon>
        <taxon>Panagrolaimoidea</taxon>
        <taxon>Panagrolaimidae</taxon>
        <taxon>Panagrolaimus</taxon>
    </lineage>
</organism>
<evidence type="ECO:0000313" key="2">
    <source>
        <dbReference type="Proteomes" id="UP000887577"/>
    </source>
</evidence>
<evidence type="ECO:0000313" key="3">
    <source>
        <dbReference type="WBParaSite" id="PSU_v2.g21126.t1"/>
    </source>
</evidence>
<dbReference type="AlphaFoldDB" id="A0A914YNX3"/>
<accession>A0A914YNX3</accession>
<reference evidence="3" key="1">
    <citation type="submission" date="2022-11" db="UniProtKB">
        <authorList>
            <consortium name="WormBaseParasite"/>
        </authorList>
    </citation>
    <scope>IDENTIFICATION</scope>
</reference>
<dbReference type="Proteomes" id="UP000887577">
    <property type="component" value="Unplaced"/>
</dbReference>
<feature type="transmembrane region" description="Helical" evidence="1">
    <location>
        <begin position="36"/>
        <end position="59"/>
    </location>
</feature>
<name>A0A914YNX3_9BILA</name>